<feature type="domain" description="LysR substrate-binding" evidence="6">
    <location>
        <begin position="33"/>
        <end position="106"/>
    </location>
</feature>
<evidence type="ECO:0000259" key="6">
    <source>
        <dbReference type="Pfam" id="PF03466"/>
    </source>
</evidence>
<comment type="caution">
    <text evidence="7">The sequence shown here is derived from an EMBL/GenBank/DDBJ whole genome shotgun (WGS) entry which is preliminary data.</text>
</comment>
<keyword evidence="8" id="KW-1185">Reference proteome</keyword>
<evidence type="ECO:0000256" key="5">
    <source>
        <dbReference type="SAM" id="MobiDB-lite"/>
    </source>
</evidence>
<evidence type="ECO:0000256" key="1">
    <source>
        <dbReference type="ARBA" id="ARBA00009437"/>
    </source>
</evidence>
<feature type="region of interest" description="Disordered" evidence="5">
    <location>
        <begin position="99"/>
        <end position="164"/>
    </location>
</feature>
<keyword evidence="3" id="KW-0238">DNA-binding</keyword>
<keyword evidence="4" id="KW-0804">Transcription</keyword>
<dbReference type="Gene3D" id="3.40.190.10">
    <property type="entry name" value="Periplasmic binding protein-like II"/>
    <property type="match status" value="2"/>
</dbReference>
<evidence type="ECO:0000256" key="4">
    <source>
        <dbReference type="ARBA" id="ARBA00023163"/>
    </source>
</evidence>
<accession>A0ABP7UYE0</accession>
<dbReference type="SUPFAM" id="SSF53850">
    <property type="entry name" value="Periplasmic binding protein-like II"/>
    <property type="match status" value="1"/>
</dbReference>
<organism evidence="7 8">
    <name type="scientific">Actinomadura miaoliensis</name>
    <dbReference type="NCBI Taxonomy" id="430685"/>
    <lineage>
        <taxon>Bacteria</taxon>
        <taxon>Bacillati</taxon>
        <taxon>Actinomycetota</taxon>
        <taxon>Actinomycetes</taxon>
        <taxon>Streptosporangiales</taxon>
        <taxon>Thermomonosporaceae</taxon>
        <taxon>Actinomadura</taxon>
    </lineage>
</organism>
<evidence type="ECO:0000313" key="8">
    <source>
        <dbReference type="Proteomes" id="UP001500683"/>
    </source>
</evidence>
<dbReference type="Proteomes" id="UP001500683">
    <property type="component" value="Unassembled WGS sequence"/>
</dbReference>
<dbReference type="InterPro" id="IPR005119">
    <property type="entry name" value="LysR_subst-bd"/>
</dbReference>
<evidence type="ECO:0000256" key="2">
    <source>
        <dbReference type="ARBA" id="ARBA00023015"/>
    </source>
</evidence>
<name>A0ABP7UYE0_9ACTN</name>
<dbReference type="PANTHER" id="PTHR30346">
    <property type="entry name" value="TRANSCRIPTIONAL DUAL REGULATOR HCAR-RELATED"/>
    <property type="match status" value="1"/>
</dbReference>
<gene>
    <name evidence="7" type="ORF">GCM10022214_03570</name>
</gene>
<protein>
    <recommendedName>
        <fullName evidence="6">LysR substrate-binding domain-containing protein</fullName>
    </recommendedName>
</protein>
<comment type="similarity">
    <text evidence="1">Belongs to the LysR transcriptional regulatory family.</text>
</comment>
<dbReference type="PANTHER" id="PTHR30346:SF0">
    <property type="entry name" value="HCA OPERON TRANSCRIPTIONAL ACTIVATOR HCAR"/>
    <property type="match status" value="1"/>
</dbReference>
<feature type="compositionally biased region" description="Polar residues" evidence="5">
    <location>
        <begin position="141"/>
        <end position="164"/>
    </location>
</feature>
<reference evidence="8" key="1">
    <citation type="journal article" date="2019" name="Int. J. Syst. Evol. Microbiol.">
        <title>The Global Catalogue of Microorganisms (GCM) 10K type strain sequencing project: providing services to taxonomists for standard genome sequencing and annotation.</title>
        <authorList>
            <consortium name="The Broad Institute Genomics Platform"/>
            <consortium name="The Broad Institute Genome Sequencing Center for Infectious Disease"/>
            <person name="Wu L."/>
            <person name="Ma J."/>
        </authorList>
    </citation>
    <scope>NUCLEOTIDE SEQUENCE [LARGE SCALE GENOMIC DNA]</scope>
    <source>
        <strain evidence="8">JCM 16702</strain>
    </source>
</reference>
<keyword evidence="2" id="KW-0805">Transcription regulation</keyword>
<dbReference type="Pfam" id="PF03466">
    <property type="entry name" value="LysR_substrate"/>
    <property type="match status" value="1"/>
</dbReference>
<evidence type="ECO:0000313" key="7">
    <source>
        <dbReference type="EMBL" id="GAA4055559.1"/>
    </source>
</evidence>
<evidence type="ECO:0000256" key="3">
    <source>
        <dbReference type="ARBA" id="ARBA00023125"/>
    </source>
</evidence>
<proteinExistence type="inferred from homology"/>
<sequence>MRAPCSPRPQKRVRVTAAAGTVGILGDSTDPGAPQLADAYHRRHPRVEVRVRETDLTDPTCGLRTGSVDVALTRGPFDQTGLVVRELRADPVGALLRTDDPLAPATARSRPTWPTDAPLRSPRRTVEDAHRRSMAVDVSWNGPQVNDPYESTCQGYNKPVSGTA</sequence>
<dbReference type="EMBL" id="BAAAZG010000001">
    <property type="protein sequence ID" value="GAA4055559.1"/>
    <property type="molecule type" value="Genomic_DNA"/>
</dbReference>